<gene>
    <name evidence="2" type="ORF">G6048_44185</name>
</gene>
<feature type="transmembrane region" description="Helical" evidence="1">
    <location>
        <begin position="55"/>
        <end position="74"/>
    </location>
</feature>
<keyword evidence="1" id="KW-1133">Transmembrane helix</keyword>
<dbReference type="EMBL" id="JAAKZX010000293">
    <property type="protein sequence ID" value="NGO48788.1"/>
    <property type="molecule type" value="Genomic_DNA"/>
</dbReference>
<keyword evidence="1" id="KW-0472">Membrane</keyword>
<evidence type="ECO:0008006" key="4">
    <source>
        <dbReference type="Google" id="ProtNLM"/>
    </source>
</evidence>
<sequence length="86" mass="8668">MTQQSSGPDHRTHLRQGAVGVAVVLFFALSAQAPLTGVAGTLPVPLGLGNGGVPATYLLVGAMIGLFSVGFIAMSRHVSDAGAFYA</sequence>
<evidence type="ECO:0000313" key="3">
    <source>
        <dbReference type="Proteomes" id="UP001518140"/>
    </source>
</evidence>
<feature type="transmembrane region" description="Helical" evidence="1">
    <location>
        <begin position="12"/>
        <end position="35"/>
    </location>
</feature>
<protein>
    <recommendedName>
        <fullName evidence="4">Amino acid permease</fullName>
    </recommendedName>
</protein>
<keyword evidence="3" id="KW-1185">Reference proteome</keyword>
<accession>A0ABX0E7Q1</accession>
<evidence type="ECO:0000256" key="1">
    <source>
        <dbReference type="SAM" id="Phobius"/>
    </source>
</evidence>
<dbReference type="RefSeq" id="WP_165345260.1">
    <property type="nucleotide sequence ID" value="NZ_JAAKZX010000293.1"/>
</dbReference>
<reference evidence="2 3" key="1">
    <citation type="submission" date="2020-02" db="EMBL/GenBank/DDBJ databases">
        <title>Whole-genome analyses of novel actinobacteria.</title>
        <authorList>
            <person name="Sahin N."/>
            <person name="Tokatli A."/>
        </authorList>
    </citation>
    <scope>NUCLEOTIDE SEQUENCE [LARGE SCALE GENOMIC DNA]</scope>
    <source>
        <strain evidence="2 3">YC419</strain>
    </source>
</reference>
<proteinExistence type="predicted"/>
<organism evidence="2 3">
    <name type="scientific">Streptomyces ureilyticus</name>
    <dbReference type="NCBI Taxonomy" id="1775131"/>
    <lineage>
        <taxon>Bacteria</taxon>
        <taxon>Bacillati</taxon>
        <taxon>Actinomycetota</taxon>
        <taxon>Actinomycetes</taxon>
        <taxon>Kitasatosporales</taxon>
        <taxon>Streptomycetaceae</taxon>
        <taxon>Streptomyces</taxon>
    </lineage>
</organism>
<keyword evidence="1" id="KW-0812">Transmembrane</keyword>
<evidence type="ECO:0000313" key="2">
    <source>
        <dbReference type="EMBL" id="NGO48788.1"/>
    </source>
</evidence>
<name>A0ABX0E7Q1_9ACTN</name>
<dbReference type="Proteomes" id="UP001518140">
    <property type="component" value="Unassembled WGS sequence"/>
</dbReference>
<comment type="caution">
    <text evidence="2">The sequence shown here is derived from an EMBL/GenBank/DDBJ whole genome shotgun (WGS) entry which is preliminary data.</text>
</comment>